<sequence>MNLANQYCHFFEEDEFVETDRPGFRRRVLTGDSLQLCFWRIAGGSTGSFLHKHDDHEQLGIVVRGALDFRIDEDESSQERQVIAEHQAYLAPKGVWHGDSIFVGDDEFDECWILDVFAPPRDDLRDNKEVH</sequence>
<name>A0A6C7EDT3_ILUCY</name>
<keyword evidence="2" id="KW-1185">Reference proteome</keyword>
<reference evidence="1 2" key="1">
    <citation type="journal article" date="2013" name="Int. J. Syst. Evol. Microbiol.">
        <title>Ilumatobacter nonamiense sp. nov. and Ilumatobacter coccineum sp. nov., isolated from seashore sand.</title>
        <authorList>
            <person name="Matsumoto A."/>
            <person name="Kasai H."/>
            <person name="Matsuo Y."/>
            <person name="Shizuri Y."/>
            <person name="Ichikawa N."/>
            <person name="Fujita N."/>
            <person name="Omura S."/>
            <person name="Takahashi Y."/>
        </authorList>
    </citation>
    <scope>NUCLEOTIDE SEQUENCE [LARGE SCALE GENOMIC DNA]</scope>
    <source>
        <strain evidence="2">NBRC 103263 / KCTC 29153 / YM16-304</strain>
    </source>
</reference>
<dbReference type="InterPro" id="IPR011051">
    <property type="entry name" value="RmlC_Cupin_sf"/>
</dbReference>
<gene>
    <name evidence="1" type="ORF">YM304_42260</name>
</gene>
<dbReference type="EMBL" id="AP012057">
    <property type="protein sequence ID" value="BAN04540.1"/>
    <property type="molecule type" value="Genomic_DNA"/>
</dbReference>
<accession>A0A6C7EDT3</accession>
<dbReference type="AlphaFoldDB" id="A0A6C7EDT3"/>
<dbReference type="OrthoDB" id="9791637at2"/>
<evidence type="ECO:0000313" key="1">
    <source>
        <dbReference type="EMBL" id="BAN04540.1"/>
    </source>
</evidence>
<dbReference type="Proteomes" id="UP000011863">
    <property type="component" value="Chromosome"/>
</dbReference>
<dbReference type="RefSeq" id="WP_015443787.1">
    <property type="nucleotide sequence ID" value="NC_020520.1"/>
</dbReference>
<dbReference type="Gene3D" id="2.60.120.10">
    <property type="entry name" value="Jelly Rolls"/>
    <property type="match status" value="1"/>
</dbReference>
<proteinExistence type="predicted"/>
<dbReference type="InterPro" id="IPR014710">
    <property type="entry name" value="RmlC-like_jellyroll"/>
</dbReference>
<protein>
    <submittedName>
        <fullName evidence="1">Uncharacterized protein</fullName>
    </submittedName>
</protein>
<dbReference type="KEGG" id="aym:YM304_42260"/>
<dbReference type="SUPFAM" id="SSF51182">
    <property type="entry name" value="RmlC-like cupins"/>
    <property type="match status" value="1"/>
</dbReference>
<evidence type="ECO:0000313" key="2">
    <source>
        <dbReference type="Proteomes" id="UP000011863"/>
    </source>
</evidence>
<organism evidence="1 2">
    <name type="scientific">Ilumatobacter coccineus (strain NBRC 103263 / KCTC 29153 / YM16-304)</name>
    <dbReference type="NCBI Taxonomy" id="1313172"/>
    <lineage>
        <taxon>Bacteria</taxon>
        <taxon>Bacillati</taxon>
        <taxon>Actinomycetota</taxon>
        <taxon>Acidimicrobiia</taxon>
        <taxon>Acidimicrobiales</taxon>
        <taxon>Ilumatobacteraceae</taxon>
        <taxon>Ilumatobacter</taxon>
    </lineage>
</organism>